<dbReference type="PANTHER" id="PTHR10380">
    <property type="entry name" value="CUTICLE PROTEIN"/>
    <property type="match status" value="1"/>
</dbReference>
<dbReference type="PROSITE" id="PS51155">
    <property type="entry name" value="CHIT_BIND_RR_2"/>
    <property type="match status" value="1"/>
</dbReference>
<dbReference type="InterPro" id="IPR050468">
    <property type="entry name" value="Cuticle_Struct_Prot"/>
</dbReference>
<dbReference type="STRING" id="407821.A0A087TNQ9"/>
<proteinExistence type="predicted"/>
<dbReference type="Pfam" id="PF00379">
    <property type="entry name" value="Chitin_bind_4"/>
    <property type="match status" value="1"/>
</dbReference>
<feature type="signal peptide" evidence="3">
    <location>
        <begin position="1"/>
        <end position="16"/>
    </location>
</feature>
<name>A0A087TNQ9_STEMI</name>
<dbReference type="OrthoDB" id="6514991at2759"/>
<dbReference type="AlphaFoldDB" id="A0A087TNQ9"/>
<evidence type="ECO:0000256" key="2">
    <source>
        <dbReference type="SAM" id="MobiDB-lite"/>
    </source>
</evidence>
<dbReference type="GO" id="GO:0008010">
    <property type="term" value="F:structural constituent of chitin-based larval cuticle"/>
    <property type="evidence" value="ECO:0007669"/>
    <property type="project" value="TreeGrafter"/>
</dbReference>
<sequence length="165" mass="17405">MFKLAVFVLLVAVAAAQYGHHGYGGGYGGSYGGGYGGGEQGGEGGYGGQSDYGHQDYAHQPIPYKYGYDIVGGDHHSDFKQTRQEHGDGHGNVQGSYSYSDGHGNHRQVEYVADHHGFRAVVKTNEPGTENQSPADVQLHAPASQHQSSGGLGLGSRLSLGHSLY</sequence>
<evidence type="ECO:0000256" key="3">
    <source>
        <dbReference type="SAM" id="SignalP"/>
    </source>
</evidence>
<feature type="region of interest" description="Disordered" evidence="2">
    <location>
        <begin position="75"/>
        <end position="104"/>
    </location>
</feature>
<dbReference type="PRINTS" id="PR00947">
    <property type="entry name" value="CUTICLE"/>
</dbReference>
<evidence type="ECO:0000313" key="5">
    <source>
        <dbReference type="Proteomes" id="UP000054359"/>
    </source>
</evidence>
<feature type="non-terminal residue" evidence="4">
    <location>
        <position position="165"/>
    </location>
</feature>
<dbReference type="OMA" id="WQPYKFG"/>
<feature type="chain" id="PRO_5001829811" evidence="3">
    <location>
        <begin position="17"/>
        <end position="165"/>
    </location>
</feature>
<reference evidence="4 5" key="1">
    <citation type="submission" date="2013-11" db="EMBL/GenBank/DDBJ databases">
        <title>Genome sequencing of Stegodyphus mimosarum.</title>
        <authorList>
            <person name="Bechsgaard J."/>
        </authorList>
    </citation>
    <scope>NUCLEOTIDE SEQUENCE [LARGE SCALE GENOMIC DNA]</scope>
</reference>
<dbReference type="InterPro" id="IPR000618">
    <property type="entry name" value="Insect_cuticle"/>
</dbReference>
<keyword evidence="3" id="KW-0732">Signal</keyword>
<gene>
    <name evidence="4" type="ORF">X975_07594</name>
</gene>
<keyword evidence="5" id="KW-1185">Reference proteome</keyword>
<keyword evidence="1" id="KW-0193">Cuticle</keyword>
<evidence type="ECO:0000256" key="1">
    <source>
        <dbReference type="PROSITE-ProRule" id="PRU00497"/>
    </source>
</evidence>
<evidence type="ECO:0000313" key="4">
    <source>
        <dbReference type="EMBL" id="KFM66748.1"/>
    </source>
</evidence>
<feature type="compositionally biased region" description="Basic and acidic residues" evidence="2">
    <location>
        <begin position="75"/>
        <end position="89"/>
    </location>
</feature>
<dbReference type="GO" id="GO:0062129">
    <property type="term" value="C:chitin-based extracellular matrix"/>
    <property type="evidence" value="ECO:0007669"/>
    <property type="project" value="TreeGrafter"/>
</dbReference>
<dbReference type="Proteomes" id="UP000054359">
    <property type="component" value="Unassembled WGS sequence"/>
</dbReference>
<accession>A0A087TNQ9</accession>
<dbReference type="EMBL" id="KK116084">
    <property type="protein sequence ID" value="KFM66748.1"/>
    <property type="molecule type" value="Genomic_DNA"/>
</dbReference>
<organism evidence="4 5">
    <name type="scientific">Stegodyphus mimosarum</name>
    <name type="common">African social velvet spider</name>
    <dbReference type="NCBI Taxonomy" id="407821"/>
    <lineage>
        <taxon>Eukaryota</taxon>
        <taxon>Metazoa</taxon>
        <taxon>Ecdysozoa</taxon>
        <taxon>Arthropoda</taxon>
        <taxon>Chelicerata</taxon>
        <taxon>Arachnida</taxon>
        <taxon>Araneae</taxon>
        <taxon>Araneomorphae</taxon>
        <taxon>Entelegynae</taxon>
        <taxon>Eresoidea</taxon>
        <taxon>Eresidae</taxon>
        <taxon>Stegodyphus</taxon>
    </lineage>
</organism>
<protein>
    <submittedName>
        <fullName evidence="4">Cuticle protein 16.8</fullName>
    </submittedName>
</protein>